<dbReference type="Proteomes" id="UP000230750">
    <property type="component" value="Unassembled WGS sequence"/>
</dbReference>
<protein>
    <submittedName>
        <fullName evidence="2">Putative reticulon-4-interacting protein 1-like, mitochondrial</fullName>
    </submittedName>
</protein>
<dbReference type="Pfam" id="PF00107">
    <property type="entry name" value="ADH_zinc_N"/>
    <property type="match status" value="1"/>
</dbReference>
<sequence>MAVEGSKMCFVSAFMFVATAATLLTPDKGFEVTMGTVTKTHIKLAVAACAVIVSYRLLKSTNKQVEPAILFSDTKKMKAILVKSYGTHPMEIGTIARPRVTKATDVLIRVKAASLNPIDYRVKEGYGRNMLEHIRTKLGIKEQYGVSVSSPTTVDCYLYHEIQAGKQPRLDECHALHPAGTLAQYFLTSERDVSLKPKNMTHTQSASLPYVINTSYPALQKAGVNPSSAKGKRVLVLAGTGGIGSFVIQLLKAWECHVTTTCSADGFEMVRSLGADDVIDYKKESLVSAMEGKERFDYVFCTRGGNDTYRSCLAVCRSGGAVKLFYGKLFVHSFHEQSGARLGEIAELVQEGKIRACIDTTYDMLDANDALNRVKQGHARKDLKSM</sequence>
<dbReference type="SUPFAM" id="SSF50129">
    <property type="entry name" value="GroES-like"/>
    <property type="match status" value="1"/>
</dbReference>
<dbReference type="SMART" id="SM00829">
    <property type="entry name" value="PKS_ER"/>
    <property type="match status" value="1"/>
</dbReference>
<evidence type="ECO:0000313" key="3">
    <source>
        <dbReference type="Proteomes" id="UP000230750"/>
    </source>
</evidence>
<organism evidence="2 3">
    <name type="scientific">Stichopus japonicus</name>
    <name type="common">Sea cucumber</name>
    <dbReference type="NCBI Taxonomy" id="307972"/>
    <lineage>
        <taxon>Eukaryota</taxon>
        <taxon>Metazoa</taxon>
        <taxon>Echinodermata</taxon>
        <taxon>Eleutherozoa</taxon>
        <taxon>Echinozoa</taxon>
        <taxon>Holothuroidea</taxon>
        <taxon>Aspidochirotacea</taxon>
        <taxon>Aspidochirotida</taxon>
        <taxon>Stichopodidae</taxon>
        <taxon>Apostichopus</taxon>
    </lineage>
</organism>
<dbReference type="AlphaFoldDB" id="A0A2G8JYY8"/>
<dbReference type="EMBL" id="MRZV01001071">
    <property type="protein sequence ID" value="PIK40929.1"/>
    <property type="molecule type" value="Genomic_DNA"/>
</dbReference>
<dbReference type="SUPFAM" id="SSF51735">
    <property type="entry name" value="NAD(P)-binding Rossmann-fold domains"/>
    <property type="match status" value="1"/>
</dbReference>
<name>A0A2G8JYY8_STIJA</name>
<evidence type="ECO:0000313" key="2">
    <source>
        <dbReference type="EMBL" id="PIK40929.1"/>
    </source>
</evidence>
<reference evidence="2 3" key="1">
    <citation type="journal article" date="2017" name="PLoS Biol.">
        <title>The sea cucumber genome provides insights into morphological evolution and visceral regeneration.</title>
        <authorList>
            <person name="Zhang X."/>
            <person name="Sun L."/>
            <person name="Yuan J."/>
            <person name="Sun Y."/>
            <person name="Gao Y."/>
            <person name="Zhang L."/>
            <person name="Li S."/>
            <person name="Dai H."/>
            <person name="Hamel J.F."/>
            <person name="Liu C."/>
            <person name="Yu Y."/>
            <person name="Liu S."/>
            <person name="Lin W."/>
            <person name="Guo K."/>
            <person name="Jin S."/>
            <person name="Xu P."/>
            <person name="Storey K.B."/>
            <person name="Huan P."/>
            <person name="Zhang T."/>
            <person name="Zhou Y."/>
            <person name="Zhang J."/>
            <person name="Lin C."/>
            <person name="Li X."/>
            <person name="Xing L."/>
            <person name="Huo D."/>
            <person name="Sun M."/>
            <person name="Wang L."/>
            <person name="Mercier A."/>
            <person name="Li F."/>
            <person name="Yang H."/>
            <person name="Xiang J."/>
        </authorList>
    </citation>
    <scope>NUCLEOTIDE SEQUENCE [LARGE SCALE GENOMIC DNA]</scope>
    <source>
        <strain evidence="2">Shaxun</strain>
        <tissue evidence="2">Muscle</tissue>
    </source>
</reference>
<dbReference type="Gene3D" id="3.40.50.720">
    <property type="entry name" value="NAD(P)-binding Rossmann-like Domain"/>
    <property type="match status" value="1"/>
</dbReference>
<dbReference type="STRING" id="307972.A0A2G8JYY8"/>
<dbReference type="InterPro" id="IPR036291">
    <property type="entry name" value="NAD(P)-bd_dom_sf"/>
</dbReference>
<dbReference type="InterPro" id="IPR013149">
    <property type="entry name" value="ADH-like_C"/>
</dbReference>
<feature type="domain" description="Enoyl reductase (ER)" evidence="1">
    <location>
        <begin position="93"/>
        <end position="378"/>
    </location>
</feature>
<evidence type="ECO:0000259" key="1">
    <source>
        <dbReference type="SMART" id="SM00829"/>
    </source>
</evidence>
<comment type="caution">
    <text evidence="2">The sequence shown here is derived from an EMBL/GenBank/DDBJ whole genome shotgun (WGS) entry which is preliminary data.</text>
</comment>
<dbReference type="InterPro" id="IPR020843">
    <property type="entry name" value="ER"/>
</dbReference>
<proteinExistence type="predicted"/>
<dbReference type="OrthoDB" id="48317at2759"/>
<dbReference type="InterPro" id="IPR050700">
    <property type="entry name" value="YIM1/Zinc_Alcohol_DH_Fams"/>
</dbReference>
<dbReference type="GO" id="GO:0016491">
    <property type="term" value="F:oxidoreductase activity"/>
    <property type="evidence" value="ECO:0007669"/>
    <property type="project" value="InterPro"/>
</dbReference>
<dbReference type="Gene3D" id="3.90.180.10">
    <property type="entry name" value="Medium-chain alcohol dehydrogenases, catalytic domain"/>
    <property type="match status" value="1"/>
</dbReference>
<keyword evidence="3" id="KW-1185">Reference proteome</keyword>
<gene>
    <name evidence="2" type="ORF">BSL78_22223</name>
</gene>
<dbReference type="PANTHER" id="PTHR11695:SF294">
    <property type="entry name" value="RETICULON-4-INTERACTING PROTEIN 1, MITOCHONDRIAL"/>
    <property type="match status" value="1"/>
</dbReference>
<dbReference type="GO" id="GO:0005739">
    <property type="term" value="C:mitochondrion"/>
    <property type="evidence" value="ECO:0007669"/>
    <property type="project" value="TreeGrafter"/>
</dbReference>
<accession>A0A2G8JYY8</accession>
<dbReference type="InterPro" id="IPR011032">
    <property type="entry name" value="GroES-like_sf"/>
</dbReference>
<dbReference type="PANTHER" id="PTHR11695">
    <property type="entry name" value="ALCOHOL DEHYDROGENASE RELATED"/>
    <property type="match status" value="1"/>
</dbReference>